<dbReference type="SMART" id="SM00230">
    <property type="entry name" value="CysPc"/>
    <property type="match status" value="1"/>
</dbReference>
<keyword evidence="3" id="KW-0378">Hydrolase</keyword>
<comment type="caution">
    <text evidence="6">Lacks conserved residue(s) required for the propagation of feature annotation.</text>
</comment>
<keyword evidence="4" id="KW-0788">Thiol protease</keyword>
<evidence type="ECO:0000256" key="3">
    <source>
        <dbReference type="ARBA" id="ARBA00022801"/>
    </source>
</evidence>
<comment type="similarity">
    <text evidence="1">Belongs to the peptidase C2 family.</text>
</comment>
<dbReference type="AlphaFoldDB" id="A0AAX4PAK9"/>
<dbReference type="GO" id="GO:0004198">
    <property type="term" value="F:calcium-dependent cysteine-type endopeptidase activity"/>
    <property type="evidence" value="ECO:0007669"/>
    <property type="project" value="InterPro"/>
</dbReference>
<evidence type="ECO:0000256" key="4">
    <source>
        <dbReference type="ARBA" id="ARBA00022807"/>
    </source>
</evidence>
<proteinExistence type="inferred from homology"/>
<gene>
    <name evidence="9" type="ORF">HKI87_06g45620</name>
</gene>
<dbReference type="GO" id="GO:0006508">
    <property type="term" value="P:proteolysis"/>
    <property type="evidence" value="ECO:0007669"/>
    <property type="project" value="UniProtKB-KW"/>
</dbReference>
<evidence type="ECO:0000256" key="7">
    <source>
        <dbReference type="SAM" id="MobiDB-lite"/>
    </source>
</evidence>
<evidence type="ECO:0000256" key="6">
    <source>
        <dbReference type="PROSITE-ProRule" id="PRU00239"/>
    </source>
</evidence>
<dbReference type="PRINTS" id="PR00704">
    <property type="entry name" value="CALPAIN"/>
</dbReference>
<dbReference type="Gene3D" id="3.90.70.10">
    <property type="entry name" value="Cysteine proteinases"/>
    <property type="match status" value="1"/>
</dbReference>
<dbReference type="PANTHER" id="PTHR10183:SF379">
    <property type="entry name" value="CALPAIN-5"/>
    <property type="match status" value="1"/>
</dbReference>
<feature type="region of interest" description="Disordered" evidence="7">
    <location>
        <begin position="68"/>
        <end position="95"/>
    </location>
</feature>
<organism evidence="9 10">
    <name type="scientific">Chloropicon roscoffensis</name>
    <dbReference type="NCBI Taxonomy" id="1461544"/>
    <lineage>
        <taxon>Eukaryota</taxon>
        <taxon>Viridiplantae</taxon>
        <taxon>Chlorophyta</taxon>
        <taxon>Chloropicophyceae</taxon>
        <taxon>Chloropicales</taxon>
        <taxon>Chloropicaceae</taxon>
        <taxon>Chloropicon</taxon>
    </lineage>
</organism>
<dbReference type="InterPro" id="IPR001300">
    <property type="entry name" value="Peptidase_C2_calpain_cat"/>
</dbReference>
<protein>
    <submittedName>
        <fullName evidence="9">Calpain cysteine protease</fullName>
    </submittedName>
</protein>
<dbReference type="EMBL" id="CP151506">
    <property type="protein sequence ID" value="WZN63017.1"/>
    <property type="molecule type" value="Genomic_DNA"/>
</dbReference>
<evidence type="ECO:0000256" key="5">
    <source>
        <dbReference type="PIRSR" id="PIRSR622684-1"/>
    </source>
</evidence>
<dbReference type="Proteomes" id="UP001472866">
    <property type="component" value="Chromosome 06"/>
</dbReference>
<reference evidence="9 10" key="1">
    <citation type="submission" date="2024-03" db="EMBL/GenBank/DDBJ databases">
        <title>Complete genome sequence of the green alga Chloropicon roscoffensis RCC1871.</title>
        <authorList>
            <person name="Lemieux C."/>
            <person name="Pombert J.-F."/>
            <person name="Otis C."/>
            <person name="Turmel M."/>
        </authorList>
    </citation>
    <scope>NUCLEOTIDE SEQUENCE [LARGE SCALE GENOMIC DNA]</scope>
    <source>
        <strain evidence="9 10">RCC1871</strain>
    </source>
</reference>
<dbReference type="InterPro" id="IPR038765">
    <property type="entry name" value="Papain-like_cys_pep_sf"/>
</dbReference>
<evidence type="ECO:0000259" key="8">
    <source>
        <dbReference type="PROSITE" id="PS50203"/>
    </source>
</evidence>
<evidence type="ECO:0000313" key="10">
    <source>
        <dbReference type="Proteomes" id="UP001472866"/>
    </source>
</evidence>
<evidence type="ECO:0000256" key="2">
    <source>
        <dbReference type="ARBA" id="ARBA00022670"/>
    </source>
</evidence>
<feature type="active site" evidence="5">
    <location>
        <position position="311"/>
    </location>
</feature>
<keyword evidence="2 9" id="KW-0645">Protease</keyword>
<evidence type="ECO:0000313" key="9">
    <source>
        <dbReference type="EMBL" id="WZN63017.1"/>
    </source>
</evidence>
<dbReference type="PANTHER" id="PTHR10183">
    <property type="entry name" value="CALPAIN"/>
    <property type="match status" value="1"/>
</dbReference>
<accession>A0AAX4PAK9</accession>
<feature type="compositionally biased region" description="Basic and acidic residues" evidence="7">
    <location>
        <begin position="79"/>
        <end position="94"/>
    </location>
</feature>
<evidence type="ECO:0000256" key="1">
    <source>
        <dbReference type="ARBA" id="ARBA00007623"/>
    </source>
</evidence>
<feature type="domain" description="Calpain catalytic" evidence="8">
    <location>
        <begin position="62"/>
        <end position="321"/>
    </location>
</feature>
<dbReference type="Pfam" id="PF00648">
    <property type="entry name" value="Peptidase_C2"/>
    <property type="match status" value="1"/>
</dbReference>
<dbReference type="PROSITE" id="PS50203">
    <property type="entry name" value="CALPAIN_CAT"/>
    <property type="match status" value="1"/>
</dbReference>
<name>A0AAX4PAK9_9CHLO</name>
<keyword evidence="10" id="KW-1185">Reference proteome</keyword>
<sequence length="321" mass="36307">MRTEEMNWLEDPYESTSYDATVKEEQKFVAEALNGLHSQWGEAADFVLDKKVLDQWWSLESPEKAKDLPRRKSQPFGHLYDESDRRQAESSREKIKWKRHQGPLFAADWDEMGTLDVEIVRGGVSVNGFIGALAAVAGRSELLRKIIVHDDLANTGLCAFRFFKLGKWRTVKVDNYLPFVTKSSILLSAQSASAEELWPCLIEKAYAKIHGSYATLKRDIHCPASKALTELTGTMVTTRKLDMLYDDEEEIWETLSDHLDCGNLICCSRDTSDDDSSFSRSSLKGIIPDISYTLAGLVELEDDTRLVKLDNPWGEAGNWCV</sequence>
<dbReference type="SUPFAM" id="SSF54001">
    <property type="entry name" value="Cysteine proteinases"/>
    <property type="match status" value="1"/>
</dbReference>
<dbReference type="InterPro" id="IPR022684">
    <property type="entry name" value="Calpain_cysteine_protease"/>
</dbReference>